<feature type="compositionally biased region" description="Basic and acidic residues" evidence="1">
    <location>
        <begin position="772"/>
        <end position="781"/>
    </location>
</feature>
<dbReference type="GeneID" id="94293164"/>
<reference evidence="2 3" key="1">
    <citation type="submission" date="2021-02" db="EMBL/GenBank/DDBJ databases">
        <title>Porcisia hertigi Genome sequencing and assembly.</title>
        <authorList>
            <person name="Almutairi H."/>
            <person name="Gatherer D."/>
        </authorList>
    </citation>
    <scope>NUCLEOTIDE SEQUENCE [LARGE SCALE GENOMIC DNA]</scope>
    <source>
        <strain evidence="2 3">C119</strain>
    </source>
</reference>
<feature type="region of interest" description="Disordered" evidence="1">
    <location>
        <begin position="77"/>
        <end position="116"/>
    </location>
</feature>
<feature type="compositionally biased region" description="Pro residues" evidence="1">
    <location>
        <begin position="1168"/>
        <end position="1181"/>
    </location>
</feature>
<feature type="compositionally biased region" description="Low complexity" evidence="1">
    <location>
        <begin position="1081"/>
        <end position="1103"/>
    </location>
</feature>
<protein>
    <submittedName>
        <fullName evidence="2">Uncharacterized protein</fullName>
    </submittedName>
</protein>
<feature type="compositionally biased region" description="Low complexity" evidence="1">
    <location>
        <begin position="1147"/>
        <end position="1167"/>
    </location>
</feature>
<feature type="region of interest" description="Disordered" evidence="1">
    <location>
        <begin position="325"/>
        <end position="383"/>
    </location>
</feature>
<keyword evidence="3" id="KW-1185">Reference proteome</keyword>
<dbReference type="AlphaFoldDB" id="A0A836LKN1"/>
<evidence type="ECO:0000256" key="1">
    <source>
        <dbReference type="SAM" id="MobiDB-lite"/>
    </source>
</evidence>
<feature type="region of interest" description="Disordered" evidence="1">
    <location>
        <begin position="596"/>
        <end position="631"/>
    </location>
</feature>
<feature type="region of interest" description="Disordered" evidence="1">
    <location>
        <begin position="762"/>
        <end position="848"/>
    </location>
</feature>
<feature type="region of interest" description="Disordered" evidence="1">
    <location>
        <begin position="1058"/>
        <end position="1200"/>
    </location>
</feature>
<feature type="compositionally biased region" description="Polar residues" evidence="1">
    <location>
        <begin position="190"/>
        <end position="205"/>
    </location>
</feature>
<dbReference type="Proteomes" id="UP000674318">
    <property type="component" value="Chromosome 6"/>
</dbReference>
<evidence type="ECO:0000313" key="3">
    <source>
        <dbReference type="Proteomes" id="UP000674318"/>
    </source>
</evidence>
<feature type="compositionally biased region" description="Polar residues" evidence="1">
    <location>
        <begin position="615"/>
        <end position="625"/>
    </location>
</feature>
<feature type="region of interest" description="Disordered" evidence="1">
    <location>
        <begin position="190"/>
        <end position="214"/>
    </location>
</feature>
<gene>
    <name evidence="2" type="ORF">JKF63_07146</name>
</gene>
<organism evidence="2 3">
    <name type="scientific">Porcisia hertigi</name>
    <dbReference type="NCBI Taxonomy" id="2761500"/>
    <lineage>
        <taxon>Eukaryota</taxon>
        <taxon>Discoba</taxon>
        <taxon>Euglenozoa</taxon>
        <taxon>Kinetoplastea</taxon>
        <taxon>Metakinetoplastina</taxon>
        <taxon>Trypanosomatida</taxon>
        <taxon>Trypanosomatidae</taxon>
        <taxon>Leishmaniinae</taxon>
        <taxon>Porcisia</taxon>
    </lineage>
</organism>
<name>A0A836LKN1_9TRYP</name>
<comment type="caution">
    <text evidence="2">The sequence shown here is derived from an EMBL/GenBank/DDBJ whole genome shotgun (WGS) entry which is preliminary data.</text>
</comment>
<evidence type="ECO:0000313" key="2">
    <source>
        <dbReference type="EMBL" id="KAG5511204.1"/>
    </source>
</evidence>
<sequence length="1214" mass="127780">MLEPHHRQQRLQQGHWPLARSALLPAPQPQSPCERGEKVDLLSHASRQSDSLSIGCNAVVAPRGGASLAGSSLLTSRAASEAPSHLTAPKPMLGGRRTEPGITAGCPPTKRPSSWLMSSGVGGLTRELPSGGGNTNAAIEAPAAAAAASQYRYTWQTSKENTQATTEYAASVLQAETLLRGFERYRRSVSASPLTHTLSRPTLQPDSREAGGGGDREVQLSFAVEALGPHCAPSDITPHRGCEGLGSARNATAAQLPPASPSPLLAPQLDPEAFELAKRRALQVLCCNAHARAAYVVQGLRLSRAVYDDVLGRPVEATKRVVALQSAPSRRTTTVTPLSDGPPAPPRVTADAAPRVSHFSASPLLGRDSERKENQSPVASMPLMSEAERVAATAEAERALSLLSTIRAMRRQTEELTVSLLHACGEWGCWSTPPVNVDHAPGMPQGLSCASQVQPRDAKPEQHLFADLFLEGPVVSTGLSLSPSATLLGLREESPTAYLAALRAAGAVGDAVVALDTPRYSPVNTFAEESASRRGRACRVLRQALERQRQQGSLSTATAGAAFLDMALTPPQSALPPPPPTSVQLDIYAAHQRALRGAVSQRGGGEGEEAAQTVLARSSKTSGTAPSGGVATPYASLQKKLEALSTQRRQLQRTYDVLYAAAVEGQATSTDLHPDSHRKVQVGKAIPPTFPANADAETVVSAAPHTAEAPAGAPQEFETPLPSLFRPLAAVPDALHSAPCSSPPRHSSTDPSRGYQALALSDEIQSTSPIERAVDHTRPWEEPSTILEEEEGAAPPPRRRGADFSHSATTTTPVDGDTPEAEACPSGQPTSQSPRGGEGSRPGKDKPVLMEHREVQVRAGSVDGLDAATDISQIRSHQVTNMLRPPLSSASSSGTVDARGGVVGGRPEACEASWQPYTNAALSTHPDAAHAVVVVEEQRRAARHRERCKGRGSHSADTTAVVKMDDAVRHHLTRWISKQQRHTGYEGAVVSSSSPFLTQEELSVAAAWLRATSSPSIARKATNAPPPPPPAAVARVLNHVFPYSVGPASYNVAKKSPIASAPSKTSDSNGGEERQASRYGQQQPPLVSTSSTTPSRHSSSGASPQLQAASFGVQSLPRADSADTPVYDWPTSSPEWSGEVSDGDFKAPAAPLVLPAPALAHPRVVPKSKPPPPPPPPPPPRSRGTDGGASAVLQKPLKRKRRRGIFSRLFSCIG</sequence>
<accession>A0A836LKN1</accession>
<proteinExistence type="predicted"/>
<feature type="compositionally biased region" description="Polar residues" evidence="1">
    <location>
        <begin position="326"/>
        <end position="337"/>
    </location>
</feature>
<dbReference type="EMBL" id="JAFJZO010000006">
    <property type="protein sequence ID" value="KAG5511204.1"/>
    <property type="molecule type" value="Genomic_DNA"/>
</dbReference>
<feature type="region of interest" description="Disordered" evidence="1">
    <location>
        <begin position="735"/>
        <end position="754"/>
    </location>
</feature>
<dbReference type="KEGG" id="phet:94293164"/>
<dbReference type="OrthoDB" id="267874at2759"/>
<dbReference type="RefSeq" id="XP_067759525.1">
    <property type="nucleotide sequence ID" value="XM_067903087.1"/>
</dbReference>